<reference evidence="4" key="1">
    <citation type="journal article" date="2019" name="Int. J. Syst. Evol. Microbiol.">
        <title>The Global Catalogue of Microorganisms (GCM) 10K type strain sequencing project: providing services to taxonomists for standard genome sequencing and annotation.</title>
        <authorList>
            <consortium name="The Broad Institute Genomics Platform"/>
            <consortium name="The Broad Institute Genome Sequencing Center for Infectious Disease"/>
            <person name="Wu L."/>
            <person name="Ma J."/>
        </authorList>
    </citation>
    <scope>NUCLEOTIDE SEQUENCE [LARGE SCALE GENOMIC DNA]</scope>
    <source>
        <strain evidence="4">CCUG 49018</strain>
    </source>
</reference>
<protein>
    <submittedName>
        <fullName evidence="3">PASTA domain-containing protein</fullName>
    </submittedName>
</protein>
<gene>
    <name evidence="3" type="ORF">ACFQ34_11745</name>
</gene>
<dbReference type="Gene3D" id="3.30.10.20">
    <property type="match status" value="1"/>
</dbReference>
<evidence type="ECO:0000313" key="4">
    <source>
        <dbReference type="Proteomes" id="UP001597182"/>
    </source>
</evidence>
<dbReference type="PROSITE" id="PS51178">
    <property type="entry name" value="PASTA"/>
    <property type="match status" value="1"/>
</dbReference>
<feature type="domain" description="PASTA" evidence="2">
    <location>
        <begin position="124"/>
        <end position="195"/>
    </location>
</feature>
<dbReference type="RefSeq" id="WP_346092913.1">
    <property type="nucleotide sequence ID" value="NZ_BAABKS010000065.1"/>
</dbReference>
<dbReference type="Pfam" id="PF03793">
    <property type="entry name" value="PASTA"/>
    <property type="match status" value="1"/>
</dbReference>
<evidence type="ECO:0000313" key="3">
    <source>
        <dbReference type="EMBL" id="MFD1233958.1"/>
    </source>
</evidence>
<accession>A0ABW3VGJ1</accession>
<name>A0ABW3VGJ1_9PSEU</name>
<keyword evidence="4" id="KW-1185">Reference proteome</keyword>
<sequence>MSKDRGPWREGRRAWERLASWYPDGGPVPHDDGEHDPLAALSDVGLVRRLLDETELEAVRSARRRGRSWAEIATKLGVSRQAAWERWRDLDTEPPPAPAIPDERPHVSTAPDAVLSRAARAARRGSTVTVPHVIGMTVDDARRLLAETGLLAVSADPDGPPPAALALDLKVVSDQRPESGARVRTGSPVRLWTERGGGSGVREPRRPRPNPLREREVPDEALGAEQAVG</sequence>
<evidence type="ECO:0000259" key="2">
    <source>
        <dbReference type="PROSITE" id="PS51178"/>
    </source>
</evidence>
<dbReference type="CDD" id="cd06577">
    <property type="entry name" value="PASTA_pknB"/>
    <property type="match status" value="1"/>
</dbReference>
<organism evidence="3 4">
    <name type="scientific">Pseudonocardia benzenivorans</name>
    <dbReference type="NCBI Taxonomy" id="228005"/>
    <lineage>
        <taxon>Bacteria</taxon>
        <taxon>Bacillati</taxon>
        <taxon>Actinomycetota</taxon>
        <taxon>Actinomycetes</taxon>
        <taxon>Pseudonocardiales</taxon>
        <taxon>Pseudonocardiaceae</taxon>
        <taxon>Pseudonocardia</taxon>
    </lineage>
</organism>
<comment type="caution">
    <text evidence="3">The sequence shown here is derived from an EMBL/GenBank/DDBJ whole genome shotgun (WGS) entry which is preliminary data.</text>
</comment>
<evidence type="ECO:0000256" key="1">
    <source>
        <dbReference type="SAM" id="MobiDB-lite"/>
    </source>
</evidence>
<dbReference type="Proteomes" id="UP001597182">
    <property type="component" value="Unassembled WGS sequence"/>
</dbReference>
<dbReference type="SMART" id="SM00740">
    <property type="entry name" value="PASTA"/>
    <property type="match status" value="1"/>
</dbReference>
<proteinExistence type="predicted"/>
<feature type="compositionally biased region" description="Basic and acidic residues" evidence="1">
    <location>
        <begin position="202"/>
        <end position="218"/>
    </location>
</feature>
<dbReference type="EMBL" id="JBHTMB010000095">
    <property type="protein sequence ID" value="MFD1233958.1"/>
    <property type="molecule type" value="Genomic_DNA"/>
</dbReference>
<feature type="region of interest" description="Disordered" evidence="1">
    <location>
        <begin position="174"/>
        <end position="229"/>
    </location>
</feature>
<dbReference type="InterPro" id="IPR005543">
    <property type="entry name" value="PASTA_dom"/>
</dbReference>